<dbReference type="SUPFAM" id="SSF53850">
    <property type="entry name" value="Periplasmic binding protein-like II"/>
    <property type="match status" value="1"/>
</dbReference>
<evidence type="ECO:0008006" key="4">
    <source>
        <dbReference type="Google" id="ProtNLM"/>
    </source>
</evidence>
<evidence type="ECO:0000256" key="1">
    <source>
        <dbReference type="SAM" id="SignalP"/>
    </source>
</evidence>
<dbReference type="KEGG" id="pmaw:MACH26_22200"/>
<feature type="signal peptide" evidence="1">
    <location>
        <begin position="1"/>
        <end position="18"/>
    </location>
</feature>
<sequence length="256" mass="29272">MRFLILFIVVLLSGQLAAQQTNDLTVLSTNYQPYNYQNNKREPDGHATKMVQALLTEIRRSSSLAVSDIEFLPWARTYHLAETTPDTLIFSIARTPEREAKFNWIGKLLPMPVYLYKNAGRNDVVFDKLQRNEVWAVAGVNNGAPTNCIEEMGYRVVHKSANYEVQFKMLDKGRVDLMVFDSISFAQEVKRLGYSNQQFAPFLYLPQCSYDLYVALNKDSNSSVVEAVQTAWQTLSDEGALEPFRAAFEETYQPFH</sequence>
<keyword evidence="1" id="KW-0732">Signal</keyword>
<reference evidence="2" key="1">
    <citation type="submission" date="2023-01" db="EMBL/GenBank/DDBJ databases">
        <title>Complete genome sequence of Planctobacterium marinum strain Dej080120_11.</title>
        <authorList>
            <person name="Ueki S."/>
            <person name="Maruyama F."/>
        </authorList>
    </citation>
    <scope>NUCLEOTIDE SEQUENCE</scope>
    <source>
        <strain evidence="2">Dej080120_11</strain>
    </source>
</reference>
<name>A0AA48HK34_9ALTE</name>
<organism evidence="2 3">
    <name type="scientific">Planctobacterium marinum</name>
    <dbReference type="NCBI Taxonomy" id="1631968"/>
    <lineage>
        <taxon>Bacteria</taxon>
        <taxon>Pseudomonadati</taxon>
        <taxon>Pseudomonadota</taxon>
        <taxon>Gammaproteobacteria</taxon>
        <taxon>Alteromonadales</taxon>
        <taxon>Alteromonadaceae</taxon>
        <taxon>Planctobacterium</taxon>
    </lineage>
</organism>
<gene>
    <name evidence="2" type="ORF">MACH26_22200</name>
</gene>
<dbReference type="Gene3D" id="3.40.190.10">
    <property type="entry name" value="Periplasmic binding protein-like II"/>
    <property type="match status" value="2"/>
</dbReference>
<dbReference type="EMBL" id="AP027272">
    <property type="protein sequence ID" value="BDX06699.1"/>
    <property type="molecule type" value="Genomic_DNA"/>
</dbReference>
<evidence type="ECO:0000313" key="2">
    <source>
        <dbReference type="EMBL" id="BDX06699.1"/>
    </source>
</evidence>
<dbReference type="PANTHER" id="PTHR38834">
    <property type="entry name" value="PERIPLASMIC SUBSTRATE BINDING PROTEIN FAMILY 3"/>
    <property type="match status" value="1"/>
</dbReference>
<dbReference type="Proteomes" id="UP001333710">
    <property type="component" value="Chromosome"/>
</dbReference>
<dbReference type="AlphaFoldDB" id="A0AA48HK34"/>
<feature type="chain" id="PRO_5041333517" description="Solute-binding protein family 3/N-terminal domain-containing protein" evidence="1">
    <location>
        <begin position="19"/>
        <end position="256"/>
    </location>
</feature>
<evidence type="ECO:0000313" key="3">
    <source>
        <dbReference type="Proteomes" id="UP001333710"/>
    </source>
</evidence>
<protein>
    <recommendedName>
        <fullName evidence="4">Solute-binding protein family 3/N-terminal domain-containing protein</fullName>
    </recommendedName>
</protein>
<dbReference type="PANTHER" id="PTHR38834:SF3">
    <property type="entry name" value="SOLUTE-BINDING PROTEIN FAMILY 3_N-TERMINAL DOMAIN-CONTAINING PROTEIN"/>
    <property type="match status" value="1"/>
</dbReference>
<accession>A0AA48HK34</accession>
<proteinExistence type="predicted"/>
<keyword evidence="3" id="KW-1185">Reference proteome</keyword>